<sequence length="54" mass="6150">MCNENGQPISRNEQLKYPMPTPDKMLFAPTYQLVNLFDPMPSELTLANDLSSFT</sequence>
<dbReference type="InParanoid" id="A0A5C3P8G8"/>
<name>A0A5C3P8G8_9APHY</name>
<gene>
    <name evidence="1" type="ORF">K466DRAFT_666709</name>
</gene>
<evidence type="ECO:0000313" key="1">
    <source>
        <dbReference type="EMBL" id="TFK82103.1"/>
    </source>
</evidence>
<proteinExistence type="predicted"/>
<accession>A0A5C3P8G8</accession>
<dbReference type="Proteomes" id="UP000308197">
    <property type="component" value="Unassembled WGS sequence"/>
</dbReference>
<protein>
    <submittedName>
        <fullName evidence="1">Uncharacterized protein</fullName>
    </submittedName>
</protein>
<organism evidence="1 2">
    <name type="scientific">Polyporus arcularius HHB13444</name>
    <dbReference type="NCBI Taxonomy" id="1314778"/>
    <lineage>
        <taxon>Eukaryota</taxon>
        <taxon>Fungi</taxon>
        <taxon>Dikarya</taxon>
        <taxon>Basidiomycota</taxon>
        <taxon>Agaricomycotina</taxon>
        <taxon>Agaricomycetes</taxon>
        <taxon>Polyporales</taxon>
        <taxon>Polyporaceae</taxon>
        <taxon>Polyporus</taxon>
    </lineage>
</organism>
<dbReference type="AlphaFoldDB" id="A0A5C3P8G8"/>
<evidence type="ECO:0000313" key="2">
    <source>
        <dbReference type="Proteomes" id="UP000308197"/>
    </source>
</evidence>
<reference evidence="1 2" key="1">
    <citation type="journal article" date="2019" name="Nat. Ecol. Evol.">
        <title>Megaphylogeny resolves global patterns of mushroom evolution.</title>
        <authorList>
            <person name="Varga T."/>
            <person name="Krizsan K."/>
            <person name="Foldi C."/>
            <person name="Dima B."/>
            <person name="Sanchez-Garcia M."/>
            <person name="Sanchez-Ramirez S."/>
            <person name="Szollosi G.J."/>
            <person name="Szarkandi J.G."/>
            <person name="Papp V."/>
            <person name="Albert L."/>
            <person name="Andreopoulos W."/>
            <person name="Angelini C."/>
            <person name="Antonin V."/>
            <person name="Barry K.W."/>
            <person name="Bougher N.L."/>
            <person name="Buchanan P."/>
            <person name="Buyck B."/>
            <person name="Bense V."/>
            <person name="Catcheside P."/>
            <person name="Chovatia M."/>
            <person name="Cooper J."/>
            <person name="Damon W."/>
            <person name="Desjardin D."/>
            <person name="Finy P."/>
            <person name="Geml J."/>
            <person name="Haridas S."/>
            <person name="Hughes K."/>
            <person name="Justo A."/>
            <person name="Karasinski D."/>
            <person name="Kautmanova I."/>
            <person name="Kiss B."/>
            <person name="Kocsube S."/>
            <person name="Kotiranta H."/>
            <person name="LaButti K.M."/>
            <person name="Lechner B.E."/>
            <person name="Liimatainen K."/>
            <person name="Lipzen A."/>
            <person name="Lukacs Z."/>
            <person name="Mihaltcheva S."/>
            <person name="Morgado L.N."/>
            <person name="Niskanen T."/>
            <person name="Noordeloos M.E."/>
            <person name="Ohm R.A."/>
            <person name="Ortiz-Santana B."/>
            <person name="Ovrebo C."/>
            <person name="Racz N."/>
            <person name="Riley R."/>
            <person name="Savchenko A."/>
            <person name="Shiryaev A."/>
            <person name="Soop K."/>
            <person name="Spirin V."/>
            <person name="Szebenyi C."/>
            <person name="Tomsovsky M."/>
            <person name="Tulloss R.E."/>
            <person name="Uehling J."/>
            <person name="Grigoriev I.V."/>
            <person name="Vagvolgyi C."/>
            <person name="Papp T."/>
            <person name="Martin F.M."/>
            <person name="Miettinen O."/>
            <person name="Hibbett D.S."/>
            <person name="Nagy L.G."/>
        </authorList>
    </citation>
    <scope>NUCLEOTIDE SEQUENCE [LARGE SCALE GENOMIC DNA]</scope>
    <source>
        <strain evidence="1 2">HHB13444</strain>
    </source>
</reference>
<dbReference type="EMBL" id="ML211521">
    <property type="protein sequence ID" value="TFK82103.1"/>
    <property type="molecule type" value="Genomic_DNA"/>
</dbReference>
<keyword evidence="2" id="KW-1185">Reference proteome</keyword>